<dbReference type="InterPro" id="IPR058245">
    <property type="entry name" value="NreC/VraR/RcsB-like_REC"/>
</dbReference>
<feature type="domain" description="HTH luxR-type" evidence="4">
    <location>
        <begin position="148"/>
        <end position="213"/>
    </location>
</feature>
<dbReference type="PROSITE" id="PS50043">
    <property type="entry name" value="HTH_LUXR_2"/>
    <property type="match status" value="1"/>
</dbReference>
<evidence type="ECO:0000256" key="3">
    <source>
        <dbReference type="PROSITE-ProRule" id="PRU00169"/>
    </source>
</evidence>
<dbReference type="Pfam" id="PF00196">
    <property type="entry name" value="GerE"/>
    <property type="match status" value="1"/>
</dbReference>
<proteinExistence type="predicted"/>
<organism evidence="6 7">
    <name type="scientific">Nocardioides jiangxiensis</name>
    <dbReference type="NCBI Taxonomy" id="3064524"/>
    <lineage>
        <taxon>Bacteria</taxon>
        <taxon>Bacillati</taxon>
        <taxon>Actinomycetota</taxon>
        <taxon>Actinomycetes</taxon>
        <taxon>Propionibacteriales</taxon>
        <taxon>Nocardioidaceae</taxon>
        <taxon>Nocardioides</taxon>
    </lineage>
</organism>
<dbReference type="Proteomes" id="UP001233314">
    <property type="component" value="Unassembled WGS sequence"/>
</dbReference>
<dbReference type="RefSeq" id="WP_305026636.1">
    <property type="nucleotide sequence ID" value="NZ_JAUQTA010000001.1"/>
</dbReference>
<dbReference type="InterPro" id="IPR039420">
    <property type="entry name" value="WalR-like"/>
</dbReference>
<keyword evidence="2" id="KW-0238">DNA-binding</keyword>
<dbReference type="CDD" id="cd17535">
    <property type="entry name" value="REC_NarL-like"/>
    <property type="match status" value="1"/>
</dbReference>
<dbReference type="InterPro" id="IPR000792">
    <property type="entry name" value="Tscrpt_reg_LuxR_C"/>
</dbReference>
<dbReference type="Pfam" id="PF00072">
    <property type="entry name" value="Response_reg"/>
    <property type="match status" value="1"/>
</dbReference>
<evidence type="ECO:0000256" key="1">
    <source>
        <dbReference type="ARBA" id="ARBA00022553"/>
    </source>
</evidence>
<dbReference type="SMART" id="SM00421">
    <property type="entry name" value="HTH_LUXR"/>
    <property type="match status" value="1"/>
</dbReference>
<keyword evidence="7" id="KW-1185">Reference proteome</keyword>
<keyword evidence="1 3" id="KW-0597">Phosphoprotein</keyword>
<accession>A0ABT9AXG3</accession>
<comment type="caution">
    <text evidence="6">The sequence shown here is derived from an EMBL/GenBank/DDBJ whole genome shotgun (WGS) entry which is preliminary data.</text>
</comment>
<dbReference type="PROSITE" id="PS50110">
    <property type="entry name" value="RESPONSE_REGULATORY"/>
    <property type="match status" value="1"/>
</dbReference>
<dbReference type="PANTHER" id="PTHR43214">
    <property type="entry name" value="TWO-COMPONENT RESPONSE REGULATOR"/>
    <property type="match status" value="1"/>
</dbReference>
<feature type="domain" description="Response regulatory" evidence="5">
    <location>
        <begin position="6"/>
        <end position="127"/>
    </location>
</feature>
<dbReference type="InterPro" id="IPR016032">
    <property type="entry name" value="Sig_transdc_resp-reg_C-effctor"/>
</dbReference>
<protein>
    <submittedName>
        <fullName evidence="6">Response regulator transcription factor</fullName>
    </submittedName>
</protein>
<evidence type="ECO:0000259" key="4">
    <source>
        <dbReference type="PROSITE" id="PS50043"/>
    </source>
</evidence>
<dbReference type="SMART" id="SM00448">
    <property type="entry name" value="REC"/>
    <property type="match status" value="1"/>
</dbReference>
<evidence type="ECO:0000313" key="7">
    <source>
        <dbReference type="Proteomes" id="UP001233314"/>
    </source>
</evidence>
<dbReference type="InterPro" id="IPR001789">
    <property type="entry name" value="Sig_transdc_resp-reg_receiver"/>
</dbReference>
<dbReference type="SUPFAM" id="SSF46894">
    <property type="entry name" value="C-terminal effector domain of the bipartite response regulators"/>
    <property type="match status" value="1"/>
</dbReference>
<gene>
    <name evidence="6" type="ORF">Q5722_02510</name>
</gene>
<reference evidence="6 7" key="1">
    <citation type="submission" date="2023-07" db="EMBL/GenBank/DDBJ databases">
        <title>Nocardioides sp. nov WY-20 isolated from soil.</title>
        <authorList>
            <person name="Liu B."/>
            <person name="Wan Y."/>
        </authorList>
    </citation>
    <scope>NUCLEOTIDE SEQUENCE [LARGE SCALE GENOMIC DNA]</scope>
    <source>
        <strain evidence="6 7">WY-20</strain>
    </source>
</reference>
<evidence type="ECO:0000256" key="2">
    <source>
        <dbReference type="ARBA" id="ARBA00023125"/>
    </source>
</evidence>
<dbReference type="CDD" id="cd06170">
    <property type="entry name" value="LuxR_C_like"/>
    <property type="match status" value="1"/>
</dbReference>
<dbReference type="EMBL" id="JAUQTA010000001">
    <property type="protein sequence ID" value="MDO7867231.1"/>
    <property type="molecule type" value="Genomic_DNA"/>
</dbReference>
<dbReference type="InterPro" id="IPR011006">
    <property type="entry name" value="CheY-like_superfamily"/>
</dbReference>
<dbReference type="SUPFAM" id="SSF52172">
    <property type="entry name" value="CheY-like"/>
    <property type="match status" value="1"/>
</dbReference>
<dbReference type="Gene3D" id="3.40.50.2300">
    <property type="match status" value="1"/>
</dbReference>
<name>A0ABT9AXG3_9ACTN</name>
<sequence length="218" mass="22651">MPPSLRVAVVDDHQLFREGIVELLGTAEDITVVGQAGTAAAALDLVVRTRPHVVLLDLDMPDTVVPSSGPGDATRRICGASPGTSVVILTMHDEAELVRALLDAGAAGYLLKTAGREELLNAVRAAGSTGAATVSLPRDTVVALSRSAGGPGDILTPRERAVLTCLAAGSSNRAIASELHVSEATVKRHLATVYTKLGVSSRLEAVIQAQERGLLRQR</sequence>
<dbReference type="PRINTS" id="PR00038">
    <property type="entry name" value="HTHLUXR"/>
</dbReference>
<evidence type="ECO:0000259" key="5">
    <source>
        <dbReference type="PROSITE" id="PS50110"/>
    </source>
</evidence>
<evidence type="ECO:0000313" key="6">
    <source>
        <dbReference type="EMBL" id="MDO7867231.1"/>
    </source>
</evidence>
<feature type="modified residue" description="4-aspartylphosphate" evidence="3">
    <location>
        <position position="57"/>
    </location>
</feature>